<evidence type="ECO:0000256" key="8">
    <source>
        <dbReference type="SAM" id="Phobius"/>
    </source>
</evidence>
<evidence type="ECO:0000256" key="1">
    <source>
        <dbReference type="ARBA" id="ARBA00004651"/>
    </source>
</evidence>
<dbReference type="EMBL" id="JABFTP020000165">
    <property type="protein sequence ID" value="KAL3284591.1"/>
    <property type="molecule type" value="Genomic_DNA"/>
</dbReference>
<dbReference type="Proteomes" id="UP001516400">
    <property type="component" value="Unassembled WGS sequence"/>
</dbReference>
<name>A0ABD2P1Q8_9CUCU</name>
<dbReference type="Gene3D" id="1.10.287.70">
    <property type="match status" value="1"/>
</dbReference>
<keyword evidence="6" id="KW-0675">Receptor</keyword>
<evidence type="ECO:0000256" key="2">
    <source>
        <dbReference type="ARBA" id="ARBA00022475"/>
    </source>
</evidence>
<gene>
    <name evidence="9" type="ORF">HHI36_018748</name>
</gene>
<comment type="caution">
    <text evidence="9">The sequence shown here is derived from an EMBL/GenBank/DDBJ whole genome shotgun (WGS) entry which is preliminary data.</text>
</comment>
<proteinExistence type="predicted"/>
<keyword evidence="7" id="KW-0325">Glycoprotein</keyword>
<accession>A0ABD2P1Q8</accession>
<evidence type="ECO:0008006" key="11">
    <source>
        <dbReference type="Google" id="ProtNLM"/>
    </source>
</evidence>
<evidence type="ECO:0000256" key="6">
    <source>
        <dbReference type="ARBA" id="ARBA00023170"/>
    </source>
</evidence>
<evidence type="ECO:0000313" key="9">
    <source>
        <dbReference type="EMBL" id="KAL3284591.1"/>
    </source>
</evidence>
<reference evidence="9 10" key="1">
    <citation type="journal article" date="2021" name="BMC Biol.">
        <title>Horizontally acquired antibacterial genes associated with adaptive radiation of ladybird beetles.</title>
        <authorList>
            <person name="Li H.S."/>
            <person name="Tang X.F."/>
            <person name="Huang Y.H."/>
            <person name="Xu Z.Y."/>
            <person name="Chen M.L."/>
            <person name="Du X.Y."/>
            <person name="Qiu B.Y."/>
            <person name="Chen P.T."/>
            <person name="Zhang W."/>
            <person name="Slipinski A."/>
            <person name="Escalona H.E."/>
            <person name="Waterhouse R.M."/>
            <person name="Zwick A."/>
            <person name="Pang H."/>
        </authorList>
    </citation>
    <scope>NUCLEOTIDE SEQUENCE [LARGE SCALE GENOMIC DNA]</scope>
    <source>
        <strain evidence="9">SYSU2018</strain>
    </source>
</reference>
<comment type="subcellular location">
    <subcellularLocation>
        <location evidence="1">Cell membrane</location>
        <topology evidence="1">Multi-pass membrane protein</topology>
    </subcellularLocation>
</comment>
<keyword evidence="2" id="KW-1003">Cell membrane</keyword>
<organism evidence="9 10">
    <name type="scientific">Cryptolaemus montrouzieri</name>
    <dbReference type="NCBI Taxonomy" id="559131"/>
    <lineage>
        <taxon>Eukaryota</taxon>
        <taxon>Metazoa</taxon>
        <taxon>Ecdysozoa</taxon>
        <taxon>Arthropoda</taxon>
        <taxon>Hexapoda</taxon>
        <taxon>Insecta</taxon>
        <taxon>Pterygota</taxon>
        <taxon>Neoptera</taxon>
        <taxon>Endopterygota</taxon>
        <taxon>Coleoptera</taxon>
        <taxon>Polyphaga</taxon>
        <taxon>Cucujiformia</taxon>
        <taxon>Coccinelloidea</taxon>
        <taxon>Coccinellidae</taxon>
        <taxon>Scymninae</taxon>
        <taxon>Scymnini</taxon>
        <taxon>Cryptolaemus</taxon>
    </lineage>
</organism>
<keyword evidence="4 8" id="KW-1133">Transmembrane helix</keyword>
<evidence type="ECO:0000256" key="3">
    <source>
        <dbReference type="ARBA" id="ARBA00022692"/>
    </source>
</evidence>
<dbReference type="GO" id="GO:0005886">
    <property type="term" value="C:plasma membrane"/>
    <property type="evidence" value="ECO:0007669"/>
    <property type="project" value="UniProtKB-SubCell"/>
</dbReference>
<evidence type="ECO:0000256" key="7">
    <source>
        <dbReference type="ARBA" id="ARBA00023180"/>
    </source>
</evidence>
<feature type="transmembrane region" description="Helical" evidence="8">
    <location>
        <begin position="288"/>
        <end position="306"/>
    </location>
</feature>
<sequence>MLLKTILEPYAILNCLEAIIKNELGMNSLIVVSGNNIRINFPIIRLDLKNLPEGNEHLFGKRYDAYIIEMDPEMKVDEIVDYFGKLPNFYREAKFIFVGNAFPENFRTELASNLIRNVIFLNNANLEISTYFPYKRKSLQNIDTDLQIIGHCTKTGFNISDSWKPATLFLDSVPETWNNSTLKILPFYHVPYTVCRNCKKKGIEIEIMDIILGILNITANYTKQHYQVTEESDFDRRTSPVVLGTGFLPLPLFRHTVAYTGDDLIWIVGTPSPIPKWKYVYKAFSNNVWAFCIFILILVSFTWYAVTAVFKHQKHVIHLLKKPFLILNLFLEQSSDLDRTFISQFVLFTIITIFTFLINAFYKSRFTYLLTGSGLNYEKGVETYDDIMKHELKTGYFPEQLEIFSNNPKFQNYMRKHFFDCQMGDPFICTNRTAFIKDIAALRFRKAARFYLYTYFTDPETGKPLIQEVQPVVQFYSMSLNVMDGHPIFLTIEKFLRNFTEHGILNYIMHKYDELHYLNLETVDTKKITFSDMSGVFIFCINALLISTLIFALERRFGSRN</sequence>
<feature type="transmembrane region" description="Helical" evidence="8">
    <location>
        <begin position="341"/>
        <end position="362"/>
    </location>
</feature>
<evidence type="ECO:0000256" key="4">
    <source>
        <dbReference type="ARBA" id="ARBA00022989"/>
    </source>
</evidence>
<evidence type="ECO:0000313" key="10">
    <source>
        <dbReference type="Proteomes" id="UP001516400"/>
    </source>
</evidence>
<keyword evidence="10" id="KW-1185">Reference proteome</keyword>
<evidence type="ECO:0000256" key="5">
    <source>
        <dbReference type="ARBA" id="ARBA00023136"/>
    </source>
</evidence>
<protein>
    <recommendedName>
        <fullName evidence="11">Ionotropic receptor</fullName>
    </recommendedName>
</protein>
<keyword evidence="3 8" id="KW-0812">Transmembrane</keyword>
<feature type="transmembrane region" description="Helical" evidence="8">
    <location>
        <begin position="536"/>
        <end position="553"/>
    </location>
</feature>
<keyword evidence="5 8" id="KW-0472">Membrane</keyword>
<dbReference type="PANTHER" id="PTHR42643">
    <property type="entry name" value="IONOTROPIC RECEPTOR 20A-RELATED"/>
    <property type="match status" value="1"/>
</dbReference>
<dbReference type="InterPro" id="IPR052192">
    <property type="entry name" value="Insect_Ionotropic_Sensory_Rcpt"/>
</dbReference>
<dbReference type="AlphaFoldDB" id="A0ABD2P1Q8"/>
<dbReference type="PANTHER" id="PTHR42643:SF30">
    <property type="entry name" value="IONOTROPIC RECEPTOR 40A-RELATED"/>
    <property type="match status" value="1"/>
</dbReference>